<dbReference type="PANTHER" id="PTHR11920">
    <property type="entry name" value="GUANYLYL CYCLASE"/>
    <property type="match status" value="1"/>
</dbReference>
<dbReference type="STRING" id="5762.D2W6M7"/>
<evidence type="ECO:0000313" key="10">
    <source>
        <dbReference type="Proteomes" id="UP000006671"/>
    </source>
</evidence>
<gene>
    <name evidence="9" type="ORF">NAEGRDRAFT_55003</name>
</gene>
<dbReference type="PROSITE" id="PS50125">
    <property type="entry name" value="GUANYLATE_CYCLASE_2"/>
    <property type="match status" value="1"/>
</dbReference>
<dbReference type="GO" id="GO:0035556">
    <property type="term" value="P:intracellular signal transduction"/>
    <property type="evidence" value="ECO:0007669"/>
    <property type="project" value="InterPro"/>
</dbReference>
<accession>D2W6M7</accession>
<dbReference type="Gene3D" id="3.30.450.20">
    <property type="entry name" value="PAS domain"/>
    <property type="match status" value="1"/>
</dbReference>
<dbReference type="VEuPathDB" id="AmoebaDB:NAEGRDRAFT_55003"/>
<evidence type="ECO:0000259" key="8">
    <source>
        <dbReference type="PROSITE" id="PS50125"/>
    </source>
</evidence>
<dbReference type="eggNOG" id="KOG1023">
    <property type="taxonomic scope" value="Eukaryota"/>
</dbReference>
<dbReference type="EMBL" id="GG739446">
    <property type="protein sequence ID" value="EFC35275.1"/>
    <property type="molecule type" value="Genomic_DNA"/>
</dbReference>
<keyword evidence="3" id="KW-0547">Nucleotide-binding</keyword>
<dbReference type="RefSeq" id="XP_002668019.1">
    <property type="nucleotide sequence ID" value="XM_002667973.1"/>
</dbReference>
<dbReference type="GO" id="GO:0004383">
    <property type="term" value="F:guanylate cyclase activity"/>
    <property type="evidence" value="ECO:0007669"/>
    <property type="project" value="TreeGrafter"/>
</dbReference>
<evidence type="ECO:0000256" key="2">
    <source>
        <dbReference type="ARBA" id="ARBA00022692"/>
    </source>
</evidence>
<evidence type="ECO:0000313" key="9">
    <source>
        <dbReference type="EMBL" id="EFC35275.1"/>
    </source>
</evidence>
<dbReference type="PROSITE" id="PS50112">
    <property type="entry name" value="PAS"/>
    <property type="match status" value="1"/>
</dbReference>
<dbReference type="GO" id="GO:0007168">
    <property type="term" value="P:receptor guanylyl cyclase signaling pathway"/>
    <property type="evidence" value="ECO:0007669"/>
    <property type="project" value="TreeGrafter"/>
</dbReference>
<dbReference type="CDD" id="cd07302">
    <property type="entry name" value="CHD"/>
    <property type="match status" value="1"/>
</dbReference>
<keyword evidence="4" id="KW-1133">Transmembrane helix</keyword>
<comment type="subcellular location">
    <subcellularLocation>
        <location evidence="1">Membrane</location>
    </subcellularLocation>
</comment>
<evidence type="ECO:0000259" key="7">
    <source>
        <dbReference type="PROSITE" id="PS50112"/>
    </source>
</evidence>
<evidence type="ECO:0000256" key="3">
    <source>
        <dbReference type="ARBA" id="ARBA00022741"/>
    </source>
</evidence>
<sequence length="295" mass="32562">MGGSLASKFRKETNSSTSQDSYKEFITSMIDGALLANENGEIIVFNEPAQNMFGKSISDVIGTHFSKLFSDESNPALEKIIKMIGELKNEEAAKHGDVIELECVRKNLTKFPAVVTIFVSQISGMKGNSSSSMVISCIMRDITSERKQNSLLAEEKKNSENLLRNILPDAVASKLKSGETFIAERFSDITCFFSDMVGFTKMSSGMNPSELVLMLSSIVNGFDDLTDVYSLEKIKTIGDAYFCVGGLHNNPQSDHPERTLRFAIDTFQVIRNYNIEHPQNQLNIRVGINTGSVVA</sequence>
<dbReference type="InterPro" id="IPR035965">
    <property type="entry name" value="PAS-like_dom_sf"/>
</dbReference>
<dbReference type="SUPFAM" id="SSF55073">
    <property type="entry name" value="Nucleotide cyclase"/>
    <property type="match status" value="1"/>
</dbReference>
<dbReference type="GO" id="GO:0000166">
    <property type="term" value="F:nucleotide binding"/>
    <property type="evidence" value="ECO:0007669"/>
    <property type="project" value="UniProtKB-KW"/>
</dbReference>
<keyword evidence="6" id="KW-0456">Lyase</keyword>
<dbReference type="PANTHER" id="PTHR11920:SF335">
    <property type="entry name" value="GUANYLATE CYCLASE"/>
    <property type="match status" value="1"/>
</dbReference>
<keyword evidence="10" id="KW-1185">Reference proteome</keyword>
<dbReference type="InParanoid" id="D2W6M7"/>
<dbReference type="Pfam" id="PF13426">
    <property type="entry name" value="PAS_9"/>
    <property type="match status" value="1"/>
</dbReference>
<feature type="domain" description="Guanylate cyclase" evidence="8">
    <location>
        <begin position="190"/>
        <end position="295"/>
    </location>
</feature>
<dbReference type="KEGG" id="ngr:NAEGRDRAFT_55003"/>
<dbReference type="Gene3D" id="3.30.70.1230">
    <property type="entry name" value="Nucleotide cyclase"/>
    <property type="match status" value="1"/>
</dbReference>
<dbReference type="InterPro" id="IPR050401">
    <property type="entry name" value="Cyclic_nucleotide_synthase"/>
</dbReference>
<organism evidence="10">
    <name type="scientific">Naegleria gruberi</name>
    <name type="common">Amoeba</name>
    <dbReference type="NCBI Taxonomy" id="5762"/>
    <lineage>
        <taxon>Eukaryota</taxon>
        <taxon>Discoba</taxon>
        <taxon>Heterolobosea</taxon>
        <taxon>Tetramitia</taxon>
        <taxon>Eutetramitia</taxon>
        <taxon>Vahlkampfiidae</taxon>
        <taxon>Naegleria</taxon>
    </lineage>
</organism>
<dbReference type="Pfam" id="PF00211">
    <property type="entry name" value="Guanylate_cyc"/>
    <property type="match status" value="1"/>
</dbReference>
<dbReference type="NCBIfam" id="TIGR00229">
    <property type="entry name" value="sensory_box"/>
    <property type="match status" value="1"/>
</dbReference>
<dbReference type="SMART" id="SM00091">
    <property type="entry name" value="PAS"/>
    <property type="match status" value="1"/>
</dbReference>
<dbReference type="InterPro" id="IPR000014">
    <property type="entry name" value="PAS"/>
</dbReference>
<dbReference type="CDD" id="cd00130">
    <property type="entry name" value="PAS"/>
    <property type="match status" value="1"/>
</dbReference>
<keyword evidence="5" id="KW-0472">Membrane</keyword>
<reference evidence="9 10" key="1">
    <citation type="journal article" date="2010" name="Cell">
        <title>The genome of Naegleria gruberi illuminates early eukaryotic versatility.</title>
        <authorList>
            <person name="Fritz-Laylin L.K."/>
            <person name="Prochnik S.E."/>
            <person name="Ginger M.L."/>
            <person name="Dacks J.B."/>
            <person name="Carpenter M.L."/>
            <person name="Field M.C."/>
            <person name="Kuo A."/>
            <person name="Paredez A."/>
            <person name="Chapman J."/>
            <person name="Pham J."/>
            <person name="Shu S."/>
            <person name="Neupane R."/>
            <person name="Cipriano M."/>
            <person name="Mancuso J."/>
            <person name="Tu H."/>
            <person name="Salamov A."/>
            <person name="Lindquist E."/>
            <person name="Shapiro H."/>
            <person name="Lucas S."/>
            <person name="Grigoriev I.V."/>
            <person name="Cande W.Z."/>
            <person name="Fulton C."/>
            <person name="Rokhsar D.S."/>
            <person name="Dawson S.C."/>
        </authorList>
    </citation>
    <scope>NUCLEOTIDE SEQUENCE [LARGE SCALE GENOMIC DNA]</scope>
    <source>
        <strain evidence="9 10">NEG-M</strain>
    </source>
</reference>
<dbReference type="AlphaFoldDB" id="D2W6M7"/>
<evidence type="ECO:0000256" key="6">
    <source>
        <dbReference type="ARBA" id="ARBA00023239"/>
    </source>
</evidence>
<evidence type="ECO:0000256" key="5">
    <source>
        <dbReference type="ARBA" id="ARBA00023136"/>
    </source>
</evidence>
<evidence type="ECO:0000256" key="4">
    <source>
        <dbReference type="ARBA" id="ARBA00022989"/>
    </source>
</evidence>
<proteinExistence type="predicted"/>
<dbReference type="OMA" id="MVISCIM"/>
<dbReference type="GeneID" id="8860157"/>
<dbReference type="Proteomes" id="UP000006671">
    <property type="component" value="Unassembled WGS sequence"/>
</dbReference>
<name>D2W6M7_NAEGR</name>
<feature type="domain" description="PAS" evidence="7">
    <location>
        <begin position="18"/>
        <end position="88"/>
    </location>
</feature>
<evidence type="ECO:0000256" key="1">
    <source>
        <dbReference type="ARBA" id="ARBA00004370"/>
    </source>
</evidence>
<dbReference type="InterPro" id="IPR001054">
    <property type="entry name" value="A/G_cyclase"/>
</dbReference>
<dbReference type="SMART" id="SM00044">
    <property type="entry name" value="CYCc"/>
    <property type="match status" value="1"/>
</dbReference>
<dbReference type="SUPFAM" id="SSF55785">
    <property type="entry name" value="PYP-like sensor domain (PAS domain)"/>
    <property type="match status" value="1"/>
</dbReference>
<dbReference type="OrthoDB" id="302535at2759"/>
<feature type="non-terminal residue" evidence="9">
    <location>
        <position position="295"/>
    </location>
</feature>
<dbReference type="GO" id="GO:0005886">
    <property type="term" value="C:plasma membrane"/>
    <property type="evidence" value="ECO:0007669"/>
    <property type="project" value="TreeGrafter"/>
</dbReference>
<protein>
    <submittedName>
        <fullName evidence="9">Predicted protein</fullName>
    </submittedName>
</protein>
<dbReference type="InterPro" id="IPR029787">
    <property type="entry name" value="Nucleotide_cyclase"/>
</dbReference>
<keyword evidence="2" id="KW-0812">Transmembrane</keyword>
<dbReference type="GO" id="GO:0001653">
    <property type="term" value="F:peptide receptor activity"/>
    <property type="evidence" value="ECO:0007669"/>
    <property type="project" value="TreeGrafter"/>
</dbReference>
<dbReference type="GO" id="GO:0004016">
    <property type="term" value="F:adenylate cyclase activity"/>
    <property type="evidence" value="ECO:0007669"/>
    <property type="project" value="TreeGrafter"/>
</dbReference>